<dbReference type="GO" id="GO:0004519">
    <property type="term" value="F:endonuclease activity"/>
    <property type="evidence" value="ECO:0007669"/>
    <property type="project" value="UniProtKB-KW"/>
</dbReference>
<dbReference type="Pfam" id="PF18062">
    <property type="entry name" value="RE_AspBHI_N"/>
    <property type="match status" value="1"/>
</dbReference>
<keyword evidence="3" id="KW-0378">Hydrolase</keyword>
<evidence type="ECO:0000313" key="4">
    <source>
        <dbReference type="Proteomes" id="UP001596407"/>
    </source>
</evidence>
<dbReference type="Pfam" id="PF13391">
    <property type="entry name" value="HNH_2"/>
    <property type="match status" value="1"/>
</dbReference>
<dbReference type="Proteomes" id="UP001596407">
    <property type="component" value="Unassembled WGS sequence"/>
</dbReference>
<keyword evidence="3" id="KW-0540">Nuclease</keyword>
<keyword evidence="3" id="KW-0255">Endonuclease</keyword>
<reference evidence="3 4" key="1">
    <citation type="journal article" date="2019" name="Int. J. Syst. Evol. Microbiol.">
        <title>The Global Catalogue of Microorganisms (GCM) 10K type strain sequencing project: providing services to taxonomists for standard genome sequencing and annotation.</title>
        <authorList>
            <consortium name="The Broad Institute Genomics Platform"/>
            <consortium name="The Broad Institute Genome Sequencing Center for Infectious Disease"/>
            <person name="Wu L."/>
            <person name="Ma J."/>
        </authorList>
    </citation>
    <scope>NUCLEOTIDE SEQUENCE [LARGE SCALE GENOMIC DNA]</scope>
    <source>
        <strain evidence="3 4">DT72</strain>
    </source>
</reference>
<dbReference type="InterPro" id="IPR003615">
    <property type="entry name" value="HNH_nuc"/>
</dbReference>
<dbReference type="EMBL" id="JBHSZH010000005">
    <property type="protein sequence ID" value="MFC7081514.1"/>
    <property type="molecule type" value="Genomic_DNA"/>
</dbReference>
<evidence type="ECO:0000259" key="2">
    <source>
        <dbReference type="Pfam" id="PF18062"/>
    </source>
</evidence>
<proteinExistence type="predicted"/>
<comment type="caution">
    <text evidence="3">The sequence shown here is derived from an EMBL/GenBank/DDBJ whole genome shotgun (WGS) entry which is preliminary data.</text>
</comment>
<dbReference type="RefSeq" id="WP_276280570.1">
    <property type="nucleotide sequence ID" value="NZ_CP119809.1"/>
</dbReference>
<evidence type="ECO:0000259" key="1">
    <source>
        <dbReference type="Pfam" id="PF13391"/>
    </source>
</evidence>
<dbReference type="GeneID" id="79301726"/>
<dbReference type="Gene3D" id="2.30.280.20">
    <property type="match status" value="1"/>
</dbReference>
<protein>
    <submittedName>
        <fullName evidence="3">HNH endonuclease</fullName>
    </submittedName>
</protein>
<name>A0ABD5WLZ1_9EURY</name>
<accession>A0ABD5WLZ1</accession>
<sequence length="348" mass="39733">MKDLFRIGVEYRDKGSAKHPEDQFLNWIRGSLDTGIKNTGGIRELSSDVADDPAAIVLVSNDDGVSQHADPWRDALSTSRGRIDYWGDAKHGNPYDESHRNGKIKRAFDHAARGNRERVPPVLVFRKPRPGIVEFCGLCVPDYFEVKNYRDDDGNRIPNYLFHFTVLNADAVAPTWLHDRVRTNSDERAPSVWRDWVRTGEVRQWPTGEVVSDTGGTRRRDERERVTVSARFRSEVLDRYDHRCAMTDVREASLLDLAHVVPRSDSPESAEDPENALVLNALHHRAFDADLFTLDAERRIRVSPEFDPGHPFLRESVAERRGDRVSLPETARIGAEYLEERNAELGWL</sequence>
<feature type="domain" description="HNH nuclease" evidence="1">
    <location>
        <begin position="244"/>
        <end position="295"/>
    </location>
</feature>
<keyword evidence="4" id="KW-1185">Reference proteome</keyword>
<gene>
    <name evidence="3" type="ORF">ACFQJ6_16740</name>
</gene>
<feature type="domain" description="Restriction endonuclease AspBHI N-terminal" evidence="2">
    <location>
        <begin position="19"/>
        <end position="200"/>
    </location>
</feature>
<organism evidence="3 4">
    <name type="scientific">Halorussus caseinilyticus</name>
    <dbReference type="NCBI Taxonomy" id="3034025"/>
    <lineage>
        <taxon>Archaea</taxon>
        <taxon>Methanobacteriati</taxon>
        <taxon>Methanobacteriota</taxon>
        <taxon>Stenosarchaea group</taxon>
        <taxon>Halobacteria</taxon>
        <taxon>Halobacteriales</taxon>
        <taxon>Haladaptataceae</taxon>
        <taxon>Halorussus</taxon>
    </lineage>
</organism>
<dbReference type="InterPro" id="IPR041409">
    <property type="entry name" value="RE_AspBHI_N"/>
</dbReference>
<evidence type="ECO:0000313" key="3">
    <source>
        <dbReference type="EMBL" id="MFC7081514.1"/>
    </source>
</evidence>
<dbReference type="AlphaFoldDB" id="A0ABD5WLZ1"/>